<evidence type="ECO:0000313" key="9">
    <source>
        <dbReference type="Proteomes" id="UP000294933"/>
    </source>
</evidence>
<dbReference type="Pfam" id="PF13923">
    <property type="entry name" value="zf-C3HC4_2"/>
    <property type="match status" value="1"/>
</dbReference>
<dbReference type="VEuPathDB" id="FungiDB:BD410DRAFT_779913"/>
<protein>
    <recommendedName>
        <fullName evidence="10">LON-domain-containing protein</fullName>
    </recommendedName>
</protein>
<dbReference type="SMART" id="SM00464">
    <property type="entry name" value="LON"/>
    <property type="match status" value="1"/>
</dbReference>
<evidence type="ECO:0000256" key="1">
    <source>
        <dbReference type="ARBA" id="ARBA00022723"/>
    </source>
</evidence>
<dbReference type="Pfam" id="PF02190">
    <property type="entry name" value="LON_substr_bdg"/>
    <property type="match status" value="1"/>
</dbReference>
<dbReference type="Gene3D" id="1.20.58.1480">
    <property type="match status" value="1"/>
</dbReference>
<organism evidence="8 9">
    <name type="scientific">Rickenella mellea</name>
    <dbReference type="NCBI Taxonomy" id="50990"/>
    <lineage>
        <taxon>Eukaryota</taxon>
        <taxon>Fungi</taxon>
        <taxon>Dikarya</taxon>
        <taxon>Basidiomycota</taxon>
        <taxon>Agaricomycotina</taxon>
        <taxon>Agaricomycetes</taxon>
        <taxon>Hymenochaetales</taxon>
        <taxon>Rickenellaceae</taxon>
        <taxon>Rickenella</taxon>
    </lineage>
</organism>
<sequence>MVSQHLLTPLLCPLCDPPALLDLPITLHCGHTVCGIHIRACSSSSLTPVRPVALPTCPLSYCNSTSTLFTPTIPPTSSVIYSPASPHISDGDHDKPIRIPNPPVDVSVSRIISIITRPEPSAGPVVSVTNLDDNSSRQNSHRENNDLNHIGSHISQESGSSSPSPITSSDGILDLDESLQHRDHDSPTIPTSRPRKRRRQRCADQSLSEPSAVPNQQLYKELNEQLTCEICFMLLYEPVTTPCQHTFCTKCLQRSLDYASKCPLCRQTLPNFSYFQDHPPNRAILSTILNTFADLYEERKRVSEADEHHARLDTPIFVCQLAFPGMPSTLHFFEPRYRLMLRRCLGSANPCFGMVTSLSGGKVSDYGTMLEIRKVQMFPDGRSMVEAWGIYRFRVLERGNLDGYTVGRIERVEDVSIELEVEVSHAFKLASIASPEATVDPDSHRPHQLPPNSDGSASQASRGHSEIITASPQLPMSRSLEGLSAVCHTFVNQLSNGTAPWVVQRLSNSCGPMPTEAGNLSFWVALLLPIDEEEKAKLLPIKSPLLRLELVVHWIERFTQ</sequence>
<dbReference type="Gene3D" id="3.30.40.10">
    <property type="entry name" value="Zinc/RING finger domain, C3HC4 (zinc finger)"/>
    <property type="match status" value="1"/>
</dbReference>
<dbReference type="GO" id="GO:0061630">
    <property type="term" value="F:ubiquitin protein ligase activity"/>
    <property type="evidence" value="ECO:0007669"/>
    <property type="project" value="TreeGrafter"/>
</dbReference>
<evidence type="ECO:0000256" key="3">
    <source>
        <dbReference type="ARBA" id="ARBA00022833"/>
    </source>
</evidence>
<keyword evidence="2 4" id="KW-0863">Zinc-finger</keyword>
<dbReference type="PANTHER" id="PTHR23327:SF42">
    <property type="entry name" value="LON PEPTIDASE N-TERMINAL DOMAIN AND RING FINGER PROTEIN C14F5.10C"/>
    <property type="match status" value="1"/>
</dbReference>
<dbReference type="OrthoDB" id="264917at2759"/>
<dbReference type="SUPFAM" id="SSF57850">
    <property type="entry name" value="RING/U-box"/>
    <property type="match status" value="1"/>
</dbReference>
<feature type="domain" description="RING-type" evidence="6">
    <location>
        <begin position="228"/>
        <end position="266"/>
    </location>
</feature>
<evidence type="ECO:0000313" key="8">
    <source>
        <dbReference type="EMBL" id="TDL29500.1"/>
    </source>
</evidence>
<feature type="compositionally biased region" description="Polar residues" evidence="5">
    <location>
        <begin position="127"/>
        <end position="138"/>
    </location>
</feature>
<evidence type="ECO:0000259" key="7">
    <source>
        <dbReference type="PROSITE" id="PS51787"/>
    </source>
</evidence>
<dbReference type="AlphaFoldDB" id="A0A4R5XEH6"/>
<dbReference type="PROSITE" id="PS50089">
    <property type="entry name" value="ZF_RING_2"/>
    <property type="match status" value="1"/>
</dbReference>
<dbReference type="InterPro" id="IPR003111">
    <property type="entry name" value="Lon_prtase_N"/>
</dbReference>
<dbReference type="InterPro" id="IPR001841">
    <property type="entry name" value="Znf_RING"/>
</dbReference>
<name>A0A4R5XEH6_9AGAM</name>
<evidence type="ECO:0000256" key="5">
    <source>
        <dbReference type="SAM" id="MobiDB-lite"/>
    </source>
</evidence>
<dbReference type="InterPro" id="IPR046336">
    <property type="entry name" value="Lon_prtase_N_sf"/>
</dbReference>
<feature type="region of interest" description="Disordered" evidence="5">
    <location>
        <begin position="121"/>
        <end position="210"/>
    </location>
</feature>
<reference evidence="8 9" key="1">
    <citation type="submission" date="2018-06" db="EMBL/GenBank/DDBJ databases">
        <title>A transcriptomic atlas of mushroom development highlights an independent origin of complex multicellularity.</title>
        <authorList>
            <consortium name="DOE Joint Genome Institute"/>
            <person name="Krizsan K."/>
            <person name="Almasi E."/>
            <person name="Merenyi Z."/>
            <person name="Sahu N."/>
            <person name="Viragh M."/>
            <person name="Koszo T."/>
            <person name="Mondo S."/>
            <person name="Kiss B."/>
            <person name="Balint B."/>
            <person name="Kues U."/>
            <person name="Barry K."/>
            <person name="Hegedus J.C."/>
            <person name="Henrissat B."/>
            <person name="Johnson J."/>
            <person name="Lipzen A."/>
            <person name="Ohm R."/>
            <person name="Nagy I."/>
            <person name="Pangilinan J."/>
            <person name="Yan J."/>
            <person name="Xiong Y."/>
            <person name="Grigoriev I.V."/>
            <person name="Hibbett D.S."/>
            <person name="Nagy L.G."/>
        </authorList>
    </citation>
    <scope>NUCLEOTIDE SEQUENCE [LARGE SCALE GENOMIC DNA]</scope>
    <source>
        <strain evidence="8 9">SZMC22713</strain>
    </source>
</reference>
<dbReference type="InterPro" id="IPR017907">
    <property type="entry name" value="Znf_RING_CS"/>
</dbReference>
<dbReference type="InterPro" id="IPR013083">
    <property type="entry name" value="Znf_RING/FYVE/PHD"/>
</dbReference>
<dbReference type="EMBL" id="ML170156">
    <property type="protein sequence ID" value="TDL29500.1"/>
    <property type="molecule type" value="Genomic_DNA"/>
</dbReference>
<dbReference type="CDD" id="cd16514">
    <property type="entry name" value="RING-HC_LONFs_rpt2"/>
    <property type="match status" value="1"/>
</dbReference>
<dbReference type="SMART" id="SM00184">
    <property type="entry name" value="RING"/>
    <property type="match status" value="2"/>
</dbReference>
<keyword evidence="3" id="KW-0862">Zinc</keyword>
<dbReference type="Proteomes" id="UP000294933">
    <property type="component" value="Unassembled WGS sequence"/>
</dbReference>
<feature type="compositionally biased region" description="Low complexity" evidence="5">
    <location>
        <begin position="150"/>
        <end position="172"/>
    </location>
</feature>
<dbReference type="SUPFAM" id="SSF88697">
    <property type="entry name" value="PUA domain-like"/>
    <property type="match status" value="1"/>
</dbReference>
<dbReference type="PROSITE" id="PS51787">
    <property type="entry name" value="LON_N"/>
    <property type="match status" value="1"/>
</dbReference>
<dbReference type="STRING" id="50990.A0A4R5XEH6"/>
<dbReference type="PROSITE" id="PS00518">
    <property type="entry name" value="ZF_RING_1"/>
    <property type="match status" value="1"/>
</dbReference>
<feature type="region of interest" description="Disordered" evidence="5">
    <location>
        <begin position="437"/>
        <end position="465"/>
    </location>
</feature>
<evidence type="ECO:0000259" key="6">
    <source>
        <dbReference type="PROSITE" id="PS50089"/>
    </source>
</evidence>
<gene>
    <name evidence="8" type="ORF">BD410DRAFT_779913</name>
</gene>
<dbReference type="InterPro" id="IPR015947">
    <property type="entry name" value="PUA-like_sf"/>
</dbReference>
<keyword evidence="1" id="KW-0479">Metal-binding</keyword>
<feature type="domain" description="Lon N-terminal" evidence="7">
    <location>
        <begin position="305"/>
        <end position="559"/>
    </location>
</feature>
<dbReference type="GO" id="GO:0008270">
    <property type="term" value="F:zinc ion binding"/>
    <property type="evidence" value="ECO:0007669"/>
    <property type="project" value="UniProtKB-KW"/>
</dbReference>
<evidence type="ECO:0000256" key="2">
    <source>
        <dbReference type="ARBA" id="ARBA00022771"/>
    </source>
</evidence>
<accession>A0A4R5XEH6</accession>
<dbReference type="PANTHER" id="PTHR23327">
    <property type="entry name" value="RING FINGER PROTEIN 127"/>
    <property type="match status" value="1"/>
</dbReference>
<dbReference type="Gene3D" id="2.30.130.40">
    <property type="entry name" value="LON domain-like"/>
    <property type="match status" value="1"/>
</dbReference>
<evidence type="ECO:0008006" key="10">
    <source>
        <dbReference type="Google" id="ProtNLM"/>
    </source>
</evidence>
<evidence type="ECO:0000256" key="4">
    <source>
        <dbReference type="PROSITE-ProRule" id="PRU00175"/>
    </source>
</evidence>
<keyword evidence="9" id="KW-1185">Reference proteome</keyword>
<proteinExistence type="predicted"/>
<feature type="compositionally biased region" description="Polar residues" evidence="5">
    <location>
        <begin position="450"/>
        <end position="465"/>
    </location>
</feature>